<accession>A0A6M3HT62</accession>
<evidence type="ECO:0000313" key="1">
    <source>
        <dbReference type="EMBL" id="QIV94383.1"/>
    </source>
</evidence>
<keyword evidence="2" id="KW-1185">Reference proteome</keyword>
<dbReference type="EMBL" id="CP038017">
    <property type="protein sequence ID" value="QIV94383.1"/>
    <property type="molecule type" value="Genomic_DNA"/>
</dbReference>
<protein>
    <submittedName>
        <fullName evidence="1">Uncharacterized protein</fullName>
    </submittedName>
</protein>
<evidence type="ECO:0000313" key="2">
    <source>
        <dbReference type="Proteomes" id="UP000503320"/>
    </source>
</evidence>
<organism evidence="1 2">
    <name type="scientific">Allofrancisella frigidaquae</name>
    <dbReference type="NCBI Taxonomy" id="1085644"/>
    <lineage>
        <taxon>Bacteria</taxon>
        <taxon>Pseudomonadati</taxon>
        <taxon>Pseudomonadota</taxon>
        <taxon>Gammaproteobacteria</taxon>
        <taxon>Thiotrichales</taxon>
        <taxon>Francisellaceae</taxon>
        <taxon>Allofrancisella</taxon>
    </lineage>
</organism>
<dbReference type="RefSeq" id="WP_172106543.1">
    <property type="nucleotide sequence ID" value="NZ_CP038017.1"/>
</dbReference>
<proteinExistence type="predicted"/>
<gene>
    <name evidence="1" type="ORF">E3E15_03020</name>
</gene>
<dbReference type="AlphaFoldDB" id="A0A6M3HT62"/>
<dbReference type="Proteomes" id="UP000503320">
    <property type="component" value="Chromosome"/>
</dbReference>
<reference evidence="1 2" key="1">
    <citation type="submission" date="2019-03" db="EMBL/GenBank/DDBJ databases">
        <title>Complete Genome Sequence of Allofrancisella frigidaquae Strain SYSU 10HL1970 Isolated from Water-Cooling Systems in China.</title>
        <authorList>
            <person name="Ohrman C."/>
            <person name="Uneklint I."/>
            <person name="Sjodin A."/>
        </authorList>
    </citation>
    <scope>NUCLEOTIDE SEQUENCE [LARGE SCALE GENOMIC DNA]</scope>
    <source>
        <strain evidence="1 2">SYSU 10HL1970</strain>
    </source>
</reference>
<dbReference type="KEGG" id="afri:E3E15_03020"/>
<sequence>MESPPLTSTAYTVEYIATKGSYTRQATTTVKTASATVPSIQSEKAYGTTLTYDLTANLQNTGITDQWTLSWSSSPSATFTDTTTSQTQVTFGSYDTVYTVTLVATPPSATIAPVTAPITINSGLAPAYTQATYTVYPDTGTTAQAVANYYNNTAGLPGGIASITASGDSLIFTCKDGYEMAGAAATLAVGSSTTNNQGLQPVRTPTGYTSVLYASNGAGFSNSSSSGASAYNGFILSEALHQWGVNCYVSNNNN</sequence>
<name>A0A6M3HT62_9GAMM</name>